<dbReference type="EMBL" id="JADGJQ010000003">
    <property type="protein sequence ID" value="KAJ3184624.1"/>
    <property type="molecule type" value="Genomic_DNA"/>
</dbReference>
<dbReference type="PANTHER" id="PTHR31109">
    <property type="entry name" value="PROTEIN FAM207A"/>
    <property type="match status" value="1"/>
</dbReference>
<dbReference type="GO" id="GO:0030686">
    <property type="term" value="C:90S preribosome"/>
    <property type="evidence" value="ECO:0007669"/>
    <property type="project" value="InterPro"/>
</dbReference>
<evidence type="ECO:0000313" key="6">
    <source>
        <dbReference type="EMBL" id="KAJ3184624.1"/>
    </source>
</evidence>
<sequence length="236" mass="26253">MPKAVKEKKTRAHAKPLSHAARFAAAAEEKVNTPTVTAIHKTARHEETFTVERTVQNVELPALDTEFPPDLDAAPEVAKGKKKDKRQQRHDRWMEKLGGVYKRDSKKQKKQDVGSLNLETLTDFLPSLVDQRPADLTNGLTQSSVDEISPGAAKTPASDHNTLRKPKAKGPVSQSARRKAGVSEILRLQKVLRHPTFKSNPLATVRQHLENNMALEREREAQALGVKAQNDEAMLE</sequence>
<dbReference type="Proteomes" id="UP001212152">
    <property type="component" value="Unassembled WGS sequence"/>
</dbReference>
<comment type="caution">
    <text evidence="6">The sequence shown here is derived from an EMBL/GenBank/DDBJ whole genome shotgun (WGS) entry which is preliminary data.</text>
</comment>
<evidence type="ECO:0000313" key="7">
    <source>
        <dbReference type="Proteomes" id="UP001212152"/>
    </source>
</evidence>
<dbReference type="AlphaFoldDB" id="A0AAD5TR13"/>
<dbReference type="InterPro" id="IPR028160">
    <property type="entry name" value="Slx9-like"/>
</dbReference>
<dbReference type="GO" id="GO:0030688">
    <property type="term" value="C:preribosome, small subunit precursor"/>
    <property type="evidence" value="ECO:0007669"/>
    <property type="project" value="InterPro"/>
</dbReference>
<organism evidence="6 7">
    <name type="scientific">Geranomyces variabilis</name>
    <dbReference type="NCBI Taxonomy" id="109894"/>
    <lineage>
        <taxon>Eukaryota</taxon>
        <taxon>Fungi</taxon>
        <taxon>Fungi incertae sedis</taxon>
        <taxon>Chytridiomycota</taxon>
        <taxon>Chytridiomycota incertae sedis</taxon>
        <taxon>Chytridiomycetes</taxon>
        <taxon>Spizellomycetales</taxon>
        <taxon>Powellomycetaceae</taxon>
        <taxon>Geranomyces</taxon>
    </lineage>
</organism>
<name>A0AAD5TR13_9FUNG</name>
<keyword evidence="4" id="KW-0539">Nucleus</keyword>
<comment type="similarity">
    <text evidence="2">Belongs to the SLX9 family.</text>
</comment>
<dbReference type="GO" id="GO:0005730">
    <property type="term" value="C:nucleolus"/>
    <property type="evidence" value="ECO:0007669"/>
    <property type="project" value="UniProtKB-SubCell"/>
</dbReference>
<evidence type="ECO:0000256" key="4">
    <source>
        <dbReference type="ARBA" id="ARBA00023242"/>
    </source>
</evidence>
<feature type="compositionally biased region" description="Basic residues" evidence="5">
    <location>
        <begin position="80"/>
        <end position="89"/>
    </location>
</feature>
<accession>A0AAD5TR13</accession>
<gene>
    <name evidence="6" type="ORF">HDU87_004027</name>
</gene>
<dbReference type="PANTHER" id="PTHR31109:SF2">
    <property type="entry name" value="RIBOSOME BIOGENESIS PROTEIN SLX9 HOMOLOG"/>
    <property type="match status" value="1"/>
</dbReference>
<reference evidence="6" key="1">
    <citation type="submission" date="2020-05" db="EMBL/GenBank/DDBJ databases">
        <title>Phylogenomic resolution of chytrid fungi.</title>
        <authorList>
            <person name="Stajich J.E."/>
            <person name="Amses K."/>
            <person name="Simmons R."/>
            <person name="Seto K."/>
            <person name="Myers J."/>
            <person name="Bonds A."/>
            <person name="Quandt C.A."/>
            <person name="Barry K."/>
            <person name="Liu P."/>
            <person name="Grigoriev I."/>
            <person name="Longcore J.E."/>
            <person name="James T.Y."/>
        </authorList>
    </citation>
    <scope>NUCLEOTIDE SEQUENCE</scope>
    <source>
        <strain evidence="6">JEL0379</strain>
    </source>
</reference>
<keyword evidence="7" id="KW-1185">Reference proteome</keyword>
<dbReference type="GO" id="GO:0000462">
    <property type="term" value="P:maturation of SSU-rRNA from tricistronic rRNA transcript (SSU-rRNA, 5.8S rRNA, LSU-rRNA)"/>
    <property type="evidence" value="ECO:0007669"/>
    <property type="project" value="InterPro"/>
</dbReference>
<feature type="region of interest" description="Disordered" evidence="5">
    <location>
        <begin position="66"/>
        <end position="97"/>
    </location>
</feature>
<feature type="region of interest" description="Disordered" evidence="5">
    <location>
        <begin position="135"/>
        <end position="180"/>
    </location>
</feature>
<comment type="subcellular location">
    <subcellularLocation>
        <location evidence="1">Nucleus</location>
        <location evidence="1">Nucleolus</location>
    </subcellularLocation>
</comment>
<evidence type="ECO:0000256" key="5">
    <source>
        <dbReference type="SAM" id="MobiDB-lite"/>
    </source>
</evidence>
<evidence type="ECO:0000256" key="1">
    <source>
        <dbReference type="ARBA" id="ARBA00004604"/>
    </source>
</evidence>
<dbReference type="Pfam" id="PF15341">
    <property type="entry name" value="SLX9"/>
    <property type="match status" value="1"/>
</dbReference>
<protein>
    <recommendedName>
        <fullName evidence="3">Ribosome biogenesis protein SLX9</fullName>
    </recommendedName>
</protein>
<proteinExistence type="inferred from homology"/>
<evidence type="ECO:0000256" key="3">
    <source>
        <dbReference type="ARBA" id="ARBA00021321"/>
    </source>
</evidence>
<evidence type="ECO:0000256" key="2">
    <source>
        <dbReference type="ARBA" id="ARBA00011022"/>
    </source>
</evidence>